<evidence type="ECO:0000313" key="10">
    <source>
        <dbReference type="Proteomes" id="UP001139411"/>
    </source>
</evidence>
<dbReference type="GO" id="GO:0004518">
    <property type="term" value="F:nuclease activity"/>
    <property type="evidence" value="ECO:0007669"/>
    <property type="project" value="UniProtKB-KW"/>
</dbReference>
<dbReference type="Proteomes" id="UP001139411">
    <property type="component" value="Unassembled WGS sequence"/>
</dbReference>
<evidence type="ECO:0000256" key="5">
    <source>
        <dbReference type="ARBA" id="ARBA00022801"/>
    </source>
</evidence>
<dbReference type="GO" id="GO:0016787">
    <property type="term" value="F:hydrolase activity"/>
    <property type="evidence" value="ECO:0007669"/>
    <property type="project" value="UniProtKB-KW"/>
</dbReference>
<evidence type="ECO:0000256" key="7">
    <source>
        <dbReference type="ARBA" id="ARBA00038093"/>
    </source>
</evidence>
<evidence type="ECO:0000313" key="9">
    <source>
        <dbReference type="EMBL" id="MCF2500525.1"/>
    </source>
</evidence>
<dbReference type="PANTHER" id="PTHR33653:SF1">
    <property type="entry name" value="RIBONUCLEASE VAPC2"/>
    <property type="match status" value="1"/>
</dbReference>
<dbReference type="SUPFAM" id="SSF88723">
    <property type="entry name" value="PIN domain-like"/>
    <property type="match status" value="1"/>
</dbReference>
<accession>A0A9X1QFP0</accession>
<gene>
    <name evidence="9" type="ORF">L0661_19555</name>
</gene>
<comment type="similarity">
    <text evidence="7">Belongs to the PINc/VapC protein family.</text>
</comment>
<dbReference type="EMBL" id="JAKFFV010000012">
    <property type="protein sequence ID" value="MCF2500525.1"/>
    <property type="molecule type" value="Genomic_DNA"/>
</dbReference>
<keyword evidence="6" id="KW-0460">Magnesium</keyword>
<evidence type="ECO:0000256" key="6">
    <source>
        <dbReference type="ARBA" id="ARBA00022842"/>
    </source>
</evidence>
<dbReference type="Gene3D" id="3.40.50.1010">
    <property type="entry name" value="5'-nuclease"/>
    <property type="match status" value="1"/>
</dbReference>
<dbReference type="InterPro" id="IPR050556">
    <property type="entry name" value="Type_II_TA_system_RNase"/>
</dbReference>
<reference evidence="9" key="1">
    <citation type="submission" date="2022-01" db="EMBL/GenBank/DDBJ databases">
        <title>Novel species in genus Dyadobacter.</title>
        <authorList>
            <person name="Ma C."/>
        </authorList>
    </citation>
    <scope>NUCLEOTIDE SEQUENCE</scope>
    <source>
        <strain evidence="9">CY357</strain>
    </source>
</reference>
<evidence type="ECO:0000256" key="4">
    <source>
        <dbReference type="ARBA" id="ARBA00022723"/>
    </source>
</evidence>
<evidence type="ECO:0000259" key="8">
    <source>
        <dbReference type="Pfam" id="PF01850"/>
    </source>
</evidence>
<dbReference type="CDD" id="cd18741">
    <property type="entry name" value="PIN_VapC4-5_FitB-like"/>
    <property type="match status" value="1"/>
</dbReference>
<dbReference type="InterPro" id="IPR029060">
    <property type="entry name" value="PIN-like_dom_sf"/>
</dbReference>
<keyword evidence="3" id="KW-0540">Nuclease</keyword>
<dbReference type="InterPro" id="IPR002716">
    <property type="entry name" value="PIN_dom"/>
</dbReference>
<dbReference type="Pfam" id="PF01850">
    <property type="entry name" value="PIN"/>
    <property type="match status" value="1"/>
</dbReference>
<evidence type="ECO:0000256" key="1">
    <source>
        <dbReference type="ARBA" id="ARBA00001946"/>
    </source>
</evidence>
<protein>
    <submittedName>
        <fullName evidence="9">Type II toxin-antitoxin system VapC family toxin</fullName>
    </submittedName>
</protein>
<comment type="cofactor">
    <cofactor evidence="1">
        <name>Mg(2+)</name>
        <dbReference type="ChEBI" id="CHEBI:18420"/>
    </cofactor>
</comment>
<proteinExistence type="inferred from homology"/>
<evidence type="ECO:0000256" key="3">
    <source>
        <dbReference type="ARBA" id="ARBA00022722"/>
    </source>
</evidence>
<evidence type="ECO:0000256" key="2">
    <source>
        <dbReference type="ARBA" id="ARBA00022649"/>
    </source>
</evidence>
<dbReference type="PANTHER" id="PTHR33653">
    <property type="entry name" value="RIBONUCLEASE VAPC2"/>
    <property type="match status" value="1"/>
</dbReference>
<organism evidence="9 10">
    <name type="scientific">Dyadobacter chenhuakuii</name>
    <dbReference type="NCBI Taxonomy" id="2909339"/>
    <lineage>
        <taxon>Bacteria</taxon>
        <taxon>Pseudomonadati</taxon>
        <taxon>Bacteroidota</taxon>
        <taxon>Cytophagia</taxon>
        <taxon>Cytophagales</taxon>
        <taxon>Spirosomataceae</taxon>
        <taxon>Dyadobacter</taxon>
    </lineage>
</organism>
<keyword evidence="5" id="KW-0378">Hydrolase</keyword>
<keyword evidence="2" id="KW-1277">Toxin-antitoxin system</keyword>
<dbReference type="GO" id="GO:0046872">
    <property type="term" value="F:metal ion binding"/>
    <property type="evidence" value="ECO:0007669"/>
    <property type="project" value="UniProtKB-KW"/>
</dbReference>
<sequence length="128" mass="14415">MLLLDTNILIDYLRDKPQAIQFIHYTGKFNLGINTIVVLELYNGCLNRAEFAKIKRTLNGFIHFDLNESVAKAAIDISHTFALSHQLSVADTLIAATALVYDLELRTLNLRDFKMIPGLRVSNSLILP</sequence>
<name>A0A9X1QFP0_9BACT</name>
<dbReference type="AlphaFoldDB" id="A0A9X1QFP0"/>
<keyword evidence="4" id="KW-0479">Metal-binding</keyword>
<feature type="domain" description="PIN" evidence="8">
    <location>
        <begin position="3"/>
        <end position="109"/>
    </location>
</feature>
<comment type="caution">
    <text evidence="9">The sequence shown here is derived from an EMBL/GenBank/DDBJ whole genome shotgun (WGS) entry which is preliminary data.</text>
</comment>
<dbReference type="RefSeq" id="WP_235178867.1">
    <property type="nucleotide sequence ID" value="NZ_JAKFFV010000012.1"/>
</dbReference>